<reference evidence="1 2" key="1">
    <citation type="journal article" date="2019" name="Sci. Rep.">
        <title>Orb-weaving spider Araneus ventricosus genome elucidates the spidroin gene catalogue.</title>
        <authorList>
            <person name="Kono N."/>
            <person name="Nakamura H."/>
            <person name="Ohtoshi R."/>
            <person name="Moran D.A.P."/>
            <person name="Shinohara A."/>
            <person name="Yoshida Y."/>
            <person name="Fujiwara M."/>
            <person name="Mori M."/>
            <person name="Tomita M."/>
            <person name="Arakawa K."/>
        </authorList>
    </citation>
    <scope>NUCLEOTIDE SEQUENCE [LARGE SCALE GENOMIC DNA]</scope>
</reference>
<sequence>MKNEVQRSMQHLTSLPLTKKYIQSLGKPLNQVSLTLSNVSDKPVTESSPTIQCSQFLVGPLQRKMKEINVHEIHLKKLPRELVIARDHRKPVKDKKEVHASNLIKKIYFLKIDCNLKPVYLNISSAYSANKKLCKGSESIS</sequence>
<dbReference type="EMBL" id="BGPR01135671">
    <property type="protein sequence ID" value="GBN56169.1"/>
    <property type="molecule type" value="Genomic_DNA"/>
</dbReference>
<evidence type="ECO:0000313" key="1">
    <source>
        <dbReference type="EMBL" id="GBN56169.1"/>
    </source>
</evidence>
<evidence type="ECO:0000313" key="2">
    <source>
        <dbReference type="Proteomes" id="UP000499080"/>
    </source>
</evidence>
<name>A0A4Y2PY60_ARAVE</name>
<organism evidence="1 2">
    <name type="scientific">Araneus ventricosus</name>
    <name type="common">Orbweaver spider</name>
    <name type="synonym">Epeira ventricosa</name>
    <dbReference type="NCBI Taxonomy" id="182803"/>
    <lineage>
        <taxon>Eukaryota</taxon>
        <taxon>Metazoa</taxon>
        <taxon>Ecdysozoa</taxon>
        <taxon>Arthropoda</taxon>
        <taxon>Chelicerata</taxon>
        <taxon>Arachnida</taxon>
        <taxon>Araneae</taxon>
        <taxon>Araneomorphae</taxon>
        <taxon>Entelegynae</taxon>
        <taxon>Araneoidea</taxon>
        <taxon>Araneidae</taxon>
        <taxon>Araneus</taxon>
    </lineage>
</organism>
<dbReference type="Proteomes" id="UP000499080">
    <property type="component" value="Unassembled WGS sequence"/>
</dbReference>
<keyword evidence="2" id="KW-1185">Reference proteome</keyword>
<gene>
    <name evidence="1" type="ORF">AVEN_1988_1</name>
</gene>
<protein>
    <submittedName>
        <fullName evidence="1">Uncharacterized protein</fullName>
    </submittedName>
</protein>
<accession>A0A4Y2PY60</accession>
<comment type="caution">
    <text evidence="1">The sequence shown here is derived from an EMBL/GenBank/DDBJ whole genome shotgun (WGS) entry which is preliminary data.</text>
</comment>
<dbReference type="AlphaFoldDB" id="A0A4Y2PY60"/>
<proteinExistence type="predicted"/>